<comment type="subcellular location">
    <subcellularLocation>
        <location evidence="5">Cytoplasm</location>
    </subcellularLocation>
</comment>
<keyword evidence="5 7" id="KW-0418">Kinase</keyword>
<keyword evidence="5" id="KW-0963">Cytoplasm</keyword>
<comment type="pathway">
    <text evidence="5">Cofactor biosynthesis; coenzyme A biosynthesis; CoA from (R)-pantothenate: step 5/5.</text>
</comment>
<dbReference type="InterPro" id="IPR027417">
    <property type="entry name" value="P-loop_NTPase"/>
</dbReference>
<dbReference type="HAMAP" id="MF_00376">
    <property type="entry name" value="Dephospho_CoA_kinase"/>
    <property type="match status" value="1"/>
</dbReference>
<dbReference type="EC" id="2.7.1.24" evidence="5 6"/>
<evidence type="ECO:0000256" key="3">
    <source>
        <dbReference type="ARBA" id="ARBA00022840"/>
    </source>
</evidence>
<dbReference type="EMBL" id="AP026866">
    <property type="protein sequence ID" value="BDS05925.1"/>
    <property type="molecule type" value="Genomic_DNA"/>
</dbReference>
<dbReference type="PANTHER" id="PTHR10695:SF46">
    <property type="entry name" value="BIFUNCTIONAL COENZYME A SYNTHASE-RELATED"/>
    <property type="match status" value="1"/>
</dbReference>
<keyword evidence="3 5" id="KW-0067">ATP-binding</keyword>
<evidence type="ECO:0000256" key="6">
    <source>
        <dbReference type="NCBIfam" id="TIGR00152"/>
    </source>
</evidence>
<comment type="function">
    <text evidence="5">Catalyzes the phosphorylation of the 3'-hydroxyl group of dephosphocoenzyme A to form coenzyme A.</text>
</comment>
<evidence type="ECO:0000256" key="1">
    <source>
        <dbReference type="ARBA" id="ARBA00009018"/>
    </source>
</evidence>
<proteinExistence type="inferred from homology"/>
<reference evidence="7" key="1">
    <citation type="submission" date="2024-07" db="EMBL/GenBank/DDBJ databases">
        <title>Complete genome sequence of Verrucomicrobiaceae bacterium NT6N.</title>
        <authorList>
            <person name="Huang C."/>
            <person name="Takami H."/>
            <person name="Hamasaki K."/>
        </authorList>
    </citation>
    <scope>NUCLEOTIDE SEQUENCE</scope>
    <source>
        <strain evidence="7">NT6N</strain>
    </source>
</reference>
<dbReference type="InterPro" id="IPR001977">
    <property type="entry name" value="Depp_CoAkinase"/>
</dbReference>
<dbReference type="GO" id="GO:0005737">
    <property type="term" value="C:cytoplasm"/>
    <property type="evidence" value="ECO:0007669"/>
    <property type="project" value="UniProtKB-SubCell"/>
</dbReference>
<dbReference type="GO" id="GO:0004140">
    <property type="term" value="F:dephospho-CoA kinase activity"/>
    <property type="evidence" value="ECO:0007669"/>
    <property type="project" value="UniProtKB-UniRule"/>
</dbReference>
<dbReference type="PANTHER" id="PTHR10695">
    <property type="entry name" value="DEPHOSPHO-COA KINASE-RELATED"/>
    <property type="match status" value="1"/>
</dbReference>
<keyword evidence="5" id="KW-0808">Transferase</keyword>
<evidence type="ECO:0000313" key="7">
    <source>
        <dbReference type="EMBL" id="BDS05925.1"/>
    </source>
</evidence>
<evidence type="ECO:0000256" key="4">
    <source>
        <dbReference type="ARBA" id="ARBA00022993"/>
    </source>
</evidence>
<accession>A0AAT9FJ14</accession>
<dbReference type="KEGG" id="osu:NT6N_09650"/>
<dbReference type="NCBIfam" id="TIGR00152">
    <property type="entry name" value="dephospho-CoA kinase"/>
    <property type="match status" value="1"/>
</dbReference>
<dbReference type="SUPFAM" id="SSF52540">
    <property type="entry name" value="P-loop containing nucleoside triphosphate hydrolases"/>
    <property type="match status" value="1"/>
</dbReference>
<dbReference type="AlphaFoldDB" id="A0AAT9FJ14"/>
<evidence type="ECO:0000256" key="5">
    <source>
        <dbReference type="HAMAP-Rule" id="MF_00376"/>
    </source>
</evidence>
<gene>
    <name evidence="5 7" type="primary">coaE</name>
    <name evidence="7" type="ORF">NT6N_09650</name>
</gene>
<comment type="similarity">
    <text evidence="1 5">Belongs to the CoaE family.</text>
</comment>
<protein>
    <recommendedName>
        <fullName evidence="5 6">Dephospho-CoA kinase</fullName>
        <ecNumber evidence="5 6">2.7.1.24</ecNumber>
    </recommendedName>
    <alternativeName>
        <fullName evidence="5">Dephosphocoenzyme A kinase</fullName>
    </alternativeName>
</protein>
<dbReference type="Pfam" id="PF01121">
    <property type="entry name" value="CoaE"/>
    <property type="match status" value="1"/>
</dbReference>
<dbReference type="GO" id="GO:0015937">
    <property type="term" value="P:coenzyme A biosynthetic process"/>
    <property type="evidence" value="ECO:0007669"/>
    <property type="project" value="UniProtKB-UniRule"/>
</dbReference>
<name>A0AAT9FJ14_9BACT</name>
<keyword evidence="4 5" id="KW-0173">Coenzyme A biosynthesis</keyword>
<dbReference type="GO" id="GO:0005524">
    <property type="term" value="F:ATP binding"/>
    <property type="evidence" value="ECO:0007669"/>
    <property type="project" value="UniProtKB-UniRule"/>
</dbReference>
<organism evidence="7">
    <name type="scientific">Oceaniferula spumae</name>
    <dbReference type="NCBI Taxonomy" id="2979115"/>
    <lineage>
        <taxon>Bacteria</taxon>
        <taxon>Pseudomonadati</taxon>
        <taxon>Verrucomicrobiota</taxon>
        <taxon>Verrucomicrobiia</taxon>
        <taxon>Verrucomicrobiales</taxon>
        <taxon>Verrucomicrobiaceae</taxon>
        <taxon>Oceaniferula</taxon>
    </lineage>
</organism>
<keyword evidence="2 5" id="KW-0547">Nucleotide-binding</keyword>
<evidence type="ECO:0000256" key="2">
    <source>
        <dbReference type="ARBA" id="ARBA00022741"/>
    </source>
</evidence>
<sequence length="205" mass="22683">MNNDLQIIGLTGGIATGKSTCARTLQELLPETVLFDADASVRSLYENNAVLDEIGSYFGSGALLPGGGVDKAFLRERAFSNPEDKEFLEQVFHPRVREECLALLLQTSRKGVSRLFVADVPLLFENGFDFGQSANLLVATSRKTQVDRLIERNKWDDGTVQAVLSSQMPIEAKHGLADVVIWNEGPVDILRSQCRRFIQSRNISI</sequence>
<dbReference type="CDD" id="cd02022">
    <property type="entry name" value="DPCK"/>
    <property type="match status" value="1"/>
</dbReference>
<feature type="binding site" evidence="5">
    <location>
        <begin position="15"/>
        <end position="20"/>
    </location>
    <ligand>
        <name>ATP</name>
        <dbReference type="ChEBI" id="CHEBI:30616"/>
    </ligand>
</feature>
<dbReference type="PROSITE" id="PS51219">
    <property type="entry name" value="DPCK"/>
    <property type="match status" value="1"/>
</dbReference>
<dbReference type="Gene3D" id="3.40.50.300">
    <property type="entry name" value="P-loop containing nucleotide triphosphate hydrolases"/>
    <property type="match status" value="1"/>
</dbReference>
<comment type="catalytic activity">
    <reaction evidence="5">
        <text>3'-dephospho-CoA + ATP = ADP + CoA + H(+)</text>
        <dbReference type="Rhea" id="RHEA:18245"/>
        <dbReference type="ChEBI" id="CHEBI:15378"/>
        <dbReference type="ChEBI" id="CHEBI:30616"/>
        <dbReference type="ChEBI" id="CHEBI:57287"/>
        <dbReference type="ChEBI" id="CHEBI:57328"/>
        <dbReference type="ChEBI" id="CHEBI:456216"/>
        <dbReference type="EC" id="2.7.1.24"/>
    </reaction>
</comment>